<dbReference type="SUPFAM" id="SSF48179">
    <property type="entry name" value="6-phosphogluconate dehydrogenase C-terminal domain-like"/>
    <property type="match status" value="1"/>
</dbReference>
<keyword evidence="5 13" id="KW-0520">NAD</keyword>
<evidence type="ECO:0000256" key="15">
    <source>
        <dbReference type="PIRSR" id="PIRSR000114-2"/>
    </source>
</evidence>
<comment type="catalytic activity">
    <reaction evidence="13">
        <text>sn-glycerol 3-phosphate + NAD(+) = dihydroxyacetone phosphate + NADH + H(+)</text>
        <dbReference type="Rhea" id="RHEA:11092"/>
        <dbReference type="ChEBI" id="CHEBI:15378"/>
        <dbReference type="ChEBI" id="CHEBI:57540"/>
        <dbReference type="ChEBI" id="CHEBI:57597"/>
        <dbReference type="ChEBI" id="CHEBI:57642"/>
        <dbReference type="ChEBI" id="CHEBI:57945"/>
        <dbReference type="EC" id="1.1.1.94"/>
    </reaction>
</comment>
<protein>
    <recommendedName>
        <fullName evidence="11 13">Glycerol-3-phosphate dehydrogenase [NAD(P)+]</fullName>
        <ecNumber evidence="10 13">1.1.1.94</ecNumber>
    </recommendedName>
    <alternativeName>
        <fullName evidence="13">NAD(P)(+)-dependent glycerol-3-phosphate dehydrogenase</fullName>
    </alternativeName>
    <alternativeName>
        <fullName evidence="12 13">NAD(P)H-dependent dihydroxyacetone-phosphate reductase</fullName>
    </alternativeName>
</protein>
<dbReference type="PANTHER" id="PTHR11728">
    <property type="entry name" value="GLYCEROL-3-PHOSPHATE DEHYDROGENASE"/>
    <property type="match status" value="1"/>
</dbReference>
<comment type="caution">
    <text evidence="20">The sequence shown here is derived from an EMBL/GenBank/DDBJ whole genome shotgun (WGS) entry which is preliminary data.</text>
</comment>
<dbReference type="RefSeq" id="WP_168061362.1">
    <property type="nucleotide sequence ID" value="NZ_VTOW01000003.1"/>
</dbReference>
<feature type="binding site" evidence="16">
    <location>
        <position position="255"/>
    </location>
    <ligand>
        <name>NAD(+)</name>
        <dbReference type="ChEBI" id="CHEBI:57540"/>
    </ligand>
</feature>
<dbReference type="InterPro" id="IPR006109">
    <property type="entry name" value="G3P_DH_NAD-dep_C"/>
</dbReference>
<dbReference type="FunFam" id="3.40.50.720:FF:000019">
    <property type="entry name" value="Glycerol-3-phosphate dehydrogenase [NAD(P)+]"/>
    <property type="match status" value="1"/>
</dbReference>
<dbReference type="InterPro" id="IPR013328">
    <property type="entry name" value="6PGD_dom2"/>
</dbReference>
<proteinExistence type="inferred from homology"/>
<feature type="binding site" evidence="13">
    <location>
        <position position="11"/>
    </location>
    <ligand>
        <name>NADPH</name>
        <dbReference type="ChEBI" id="CHEBI:57783"/>
    </ligand>
</feature>
<feature type="binding site" evidence="13">
    <location>
        <position position="244"/>
    </location>
    <ligand>
        <name>sn-glycerol 3-phosphate</name>
        <dbReference type="ChEBI" id="CHEBI:57597"/>
    </ligand>
</feature>
<evidence type="ECO:0000256" key="3">
    <source>
        <dbReference type="ARBA" id="ARBA00022857"/>
    </source>
</evidence>
<dbReference type="FunFam" id="1.10.1040.10:FF:000001">
    <property type="entry name" value="Glycerol-3-phosphate dehydrogenase [NAD(P)+]"/>
    <property type="match status" value="1"/>
</dbReference>
<feature type="binding site" evidence="13">
    <location>
        <position position="281"/>
    </location>
    <ligand>
        <name>NADPH</name>
        <dbReference type="ChEBI" id="CHEBI:57783"/>
    </ligand>
</feature>
<feature type="binding site" evidence="16">
    <location>
        <position position="140"/>
    </location>
    <ligand>
        <name>NAD(+)</name>
        <dbReference type="ChEBI" id="CHEBI:57540"/>
    </ligand>
</feature>
<name>A0A7X6DRJ8_9BACT</name>
<dbReference type="GO" id="GO:0047952">
    <property type="term" value="F:glycerol-3-phosphate dehydrogenase [NAD(P)+] activity"/>
    <property type="evidence" value="ECO:0007669"/>
    <property type="project" value="UniProtKB-UniRule"/>
</dbReference>
<feature type="binding site" evidence="13">
    <location>
        <position position="255"/>
    </location>
    <ligand>
        <name>NADPH</name>
        <dbReference type="ChEBI" id="CHEBI:57783"/>
    </ligand>
</feature>
<dbReference type="NCBIfam" id="NF000942">
    <property type="entry name" value="PRK00094.1-4"/>
    <property type="match status" value="1"/>
</dbReference>
<sequence>MNIAVIGGGSWGTALAGLLARKGHSVSLWVYEKEVAESIRRRHENSLYLPGFSLPRNLSASSDLTKTLSGARYVLFAVPSHVARDVLVQMRPFLSPEIPIISATKGIERKSLKLISEVIREALQRKNADRIAVLSGPSFAKEVVLEHPTAVALAAADTRLAARVQNIFSTPFFRLFLSADLIGVQLGGAIKNVIALAAGGSDGLGFGYNTKAVLMTRGLSEMARLGLAMGADINTFYGLSGMGDLFLTCSGALSRNRRVGEEIGKGVPLPQILKQTQMVAEGVHTTESAYALSLKYKVEMPIVREIHRILFEGKPIKQAVMDLMKIARGGEIPLKVKRTREKR</sequence>
<keyword evidence="21" id="KW-1185">Reference proteome</keyword>
<dbReference type="Gene3D" id="1.10.1040.10">
    <property type="entry name" value="N-(1-d-carboxylethyl)-l-norvaline Dehydrogenase, domain 2"/>
    <property type="match status" value="1"/>
</dbReference>
<feature type="binding site" evidence="13">
    <location>
        <position position="254"/>
    </location>
    <ligand>
        <name>sn-glycerol 3-phosphate</name>
        <dbReference type="ChEBI" id="CHEBI:57597"/>
    </ligand>
</feature>
<comment type="similarity">
    <text evidence="1 13 17">Belongs to the NAD-dependent glycerol-3-phosphate dehydrogenase family.</text>
</comment>
<dbReference type="InterPro" id="IPR006168">
    <property type="entry name" value="G3P_DH_NAD-dep"/>
</dbReference>
<evidence type="ECO:0000256" key="16">
    <source>
        <dbReference type="PIRSR" id="PIRSR000114-3"/>
    </source>
</evidence>
<keyword evidence="2 13" id="KW-0444">Lipid biosynthesis</keyword>
<dbReference type="Pfam" id="PF07479">
    <property type="entry name" value="NAD_Gly3P_dh_C"/>
    <property type="match status" value="1"/>
</dbReference>
<comment type="catalytic activity">
    <reaction evidence="9">
        <text>sn-glycerol 3-phosphate + NADP(+) = dihydroxyacetone phosphate + NADPH + H(+)</text>
        <dbReference type="Rhea" id="RHEA:11096"/>
        <dbReference type="ChEBI" id="CHEBI:15378"/>
        <dbReference type="ChEBI" id="CHEBI:57597"/>
        <dbReference type="ChEBI" id="CHEBI:57642"/>
        <dbReference type="ChEBI" id="CHEBI:57783"/>
        <dbReference type="ChEBI" id="CHEBI:58349"/>
        <dbReference type="EC" id="1.1.1.94"/>
    </reaction>
    <physiologicalReaction direction="right-to-left" evidence="9">
        <dbReference type="Rhea" id="RHEA:11098"/>
    </physiologicalReaction>
</comment>
<evidence type="ECO:0000313" key="21">
    <source>
        <dbReference type="Proteomes" id="UP000534783"/>
    </source>
</evidence>
<dbReference type="EC" id="1.1.1.94" evidence="10 13"/>
<dbReference type="GO" id="GO:0005829">
    <property type="term" value="C:cytosol"/>
    <property type="evidence" value="ECO:0007669"/>
    <property type="project" value="TreeGrafter"/>
</dbReference>
<organism evidence="20 21">
    <name type="scientific">Candidatus Manganitrophus noduliformans</name>
    <dbReference type="NCBI Taxonomy" id="2606439"/>
    <lineage>
        <taxon>Bacteria</taxon>
        <taxon>Pseudomonadati</taxon>
        <taxon>Nitrospirota</taxon>
        <taxon>Nitrospiria</taxon>
        <taxon>Candidatus Troglogloeales</taxon>
        <taxon>Candidatus Manganitrophaceae</taxon>
        <taxon>Candidatus Manganitrophus</taxon>
    </lineage>
</organism>
<dbReference type="InterPro" id="IPR008927">
    <property type="entry name" value="6-PGluconate_DH-like_C_sf"/>
</dbReference>
<comment type="pathway">
    <text evidence="13">Membrane lipid metabolism; glycerophospholipid metabolism.</text>
</comment>
<feature type="binding site" evidence="13">
    <location>
        <position position="10"/>
    </location>
    <ligand>
        <name>NADPH</name>
        <dbReference type="ChEBI" id="CHEBI:57783"/>
    </ligand>
</feature>
<evidence type="ECO:0000256" key="5">
    <source>
        <dbReference type="ARBA" id="ARBA00023027"/>
    </source>
</evidence>
<dbReference type="Gene3D" id="3.40.50.720">
    <property type="entry name" value="NAD(P)-binding Rossmann-like Domain"/>
    <property type="match status" value="1"/>
</dbReference>
<comment type="caution">
    <text evidence="13">Lacks conserved residue(s) required for the propagation of feature annotation.</text>
</comment>
<keyword evidence="13" id="KW-0547">Nucleotide-binding</keyword>
<keyword evidence="3 13" id="KW-0521">NADP</keyword>
<dbReference type="AlphaFoldDB" id="A0A7X6DRJ8"/>
<dbReference type="InterPro" id="IPR036291">
    <property type="entry name" value="NAD(P)-bd_dom_sf"/>
</dbReference>
<evidence type="ECO:0000256" key="17">
    <source>
        <dbReference type="RuleBase" id="RU000437"/>
    </source>
</evidence>
<evidence type="ECO:0000259" key="19">
    <source>
        <dbReference type="Pfam" id="PF07479"/>
    </source>
</evidence>
<dbReference type="PANTHER" id="PTHR11728:SF1">
    <property type="entry name" value="GLYCEROL-3-PHOSPHATE DEHYDROGENASE [NAD(+)] 2, CHLOROPLASTIC"/>
    <property type="match status" value="1"/>
</dbReference>
<feature type="binding site" evidence="13">
    <location>
        <position position="136"/>
    </location>
    <ligand>
        <name>sn-glycerol 3-phosphate</name>
        <dbReference type="ChEBI" id="CHEBI:57597"/>
    </ligand>
</feature>
<reference evidence="20 21" key="1">
    <citation type="journal article" date="2020" name="Nature">
        <title>Bacterial chemolithoautotrophy via manganese oxidation.</title>
        <authorList>
            <person name="Yu H."/>
            <person name="Leadbetter J.R."/>
        </authorList>
    </citation>
    <scope>NUCLEOTIDE SEQUENCE [LARGE SCALE GENOMIC DNA]</scope>
    <source>
        <strain evidence="20 21">Mn-1</strain>
    </source>
</reference>
<feature type="binding site" evidence="15">
    <location>
        <position position="105"/>
    </location>
    <ligand>
        <name>substrate</name>
    </ligand>
</feature>
<evidence type="ECO:0000313" key="20">
    <source>
        <dbReference type="EMBL" id="NKE72047.1"/>
    </source>
</evidence>
<evidence type="ECO:0000256" key="4">
    <source>
        <dbReference type="ARBA" id="ARBA00023002"/>
    </source>
</evidence>
<feature type="binding site" evidence="13">
    <location>
        <position position="140"/>
    </location>
    <ligand>
        <name>NADPH</name>
        <dbReference type="ChEBI" id="CHEBI:57783"/>
    </ligand>
</feature>
<dbReference type="NCBIfam" id="NF000940">
    <property type="entry name" value="PRK00094.1-2"/>
    <property type="match status" value="1"/>
</dbReference>
<evidence type="ECO:0000256" key="10">
    <source>
        <dbReference type="ARBA" id="ARBA00066687"/>
    </source>
</evidence>
<accession>A0A7X6DRJ8</accession>
<evidence type="ECO:0000256" key="8">
    <source>
        <dbReference type="ARBA" id="ARBA00023264"/>
    </source>
</evidence>
<feature type="domain" description="Glycerol-3-phosphate dehydrogenase NAD-dependent N-terminal" evidence="18">
    <location>
        <begin position="2"/>
        <end position="160"/>
    </location>
</feature>
<comment type="function">
    <text evidence="13">Catalyzes the reduction of the glycolytic intermediate dihydroxyacetone phosphate (DHAP) to sn-glycerol 3-phosphate (G3P), the key precursor for phospholipid synthesis.</text>
</comment>
<comment type="subcellular location">
    <subcellularLocation>
        <location evidence="13">Cytoplasm</location>
    </subcellularLocation>
</comment>
<dbReference type="GO" id="GO:0051287">
    <property type="term" value="F:NAD binding"/>
    <property type="evidence" value="ECO:0007669"/>
    <property type="project" value="InterPro"/>
</dbReference>
<dbReference type="EMBL" id="VTOW01000003">
    <property type="protein sequence ID" value="NKE72047.1"/>
    <property type="molecule type" value="Genomic_DNA"/>
</dbReference>
<dbReference type="GO" id="GO:0046168">
    <property type="term" value="P:glycerol-3-phosphate catabolic process"/>
    <property type="evidence" value="ECO:0007669"/>
    <property type="project" value="InterPro"/>
</dbReference>
<evidence type="ECO:0000256" key="9">
    <source>
        <dbReference type="ARBA" id="ARBA00052716"/>
    </source>
</evidence>
<dbReference type="PIRSF" id="PIRSF000114">
    <property type="entry name" value="Glycerol-3-P_dh"/>
    <property type="match status" value="1"/>
</dbReference>
<evidence type="ECO:0000256" key="6">
    <source>
        <dbReference type="ARBA" id="ARBA00023098"/>
    </source>
</evidence>
<evidence type="ECO:0000256" key="7">
    <source>
        <dbReference type="ARBA" id="ARBA00023209"/>
    </source>
</evidence>
<dbReference type="HAMAP" id="MF_00394">
    <property type="entry name" value="NAD_Glyc3P_dehydrog"/>
    <property type="match status" value="1"/>
</dbReference>
<gene>
    <name evidence="13" type="primary">gpsA</name>
    <name evidence="20" type="ORF">MNODULE_14960</name>
</gene>
<dbReference type="SUPFAM" id="SSF51735">
    <property type="entry name" value="NAD(P)-binding Rossmann-fold domains"/>
    <property type="match status" value="1"/>
</dbReference>
<dbReference type="Proteomes" id="UP000534783">
    <property type="component" value="Unassembled WGS sequence"/>
</dbReference>
<evidence type="ECO:0000256" key="12">
    <source>
        <dbReference type="ARBA" id="ARBA00080511"/>
    </source>
</evidence>
<feature type="binding site" evidence="13">
    <location>
        <position position="105"/>
    </location>
    <ligand>
        <name>sn-glycerol 3-phosphate</name>
        <dbReference type="ChEBI" id="CHEBI:57597"/>
    </ligand>
</feature>
<keyword evidence="7 13" id="KW-0594">Phospholipid biosynthesis</keyword>
<keyword evidence="6 13" id="KW-0443">Lipid metabolism</keyword>
<feature type="domain" description="Glycerol-3-phosphate dehydrogenase NAD-dependent C-terminal" evidence="19">
    <location>
        <begin position="180"/>
        <end position="320"/>
    </location>
</feature>
<feature type="binding site" evidence="13">
    <location>
        <position position="105"/>
    </location>
    <ligand>
        <name>NADPH</name>
        <dbReference type="ChEBI" id="CHEBI:57783"/>
    </ligand>
</feature>
<feature type="active site" description="Proton acceptor" evidence="13 14">
    <location>
        <position position="191"/>
    </location>
</feature>
<keyword evidence="8 13" id="KW-1208">Phospholipid metabolism</keyword>
<keyword evidence="13" id="KW-0963">Cytoplasm</keyword>
<evidence type="ECO:0000256" key="11">
    <source>
        <dbReference type="ARBA" id="ARBA00069372"/>
    </source>
</evidence>
<feature type="binding site" evidence="13">
    <location>
        <position position="48"/>
    </location>
    <ligand>
        <name>NADPH</name>
        <dbReference type="ChEBI" id="CHEBI:57783"/>
    </ligand>
</feature>
<dbReference type="InterPro" id="IPR011128">
    <property type="entry name" value="G3P_DH_NAD-dep_N"/>
</dbReference>
<evidence type="ECO:0000256" key="13">
    <source>
        <dbReference type="HAMAP-Rule" id="MF_00394"/>
    </source>
</evidence>
<feature type="binding site" evidence="13">
    <location>
        <position position="279"/>
    </location>
    <ligand>
        <name>NADPH</name>
        <dbReference type="ChEBI" id="CHEBI:57783"/>
    </ligand>
</feature>
<dbReference type="PRINTS" id="PR00077">
    <property type="entry name" value="GPDHDRGNASE"/>
</dbReference>
<feature type="binding site" evidence="13">
    <location>
        <position position="255"/>
    </location>
    <ligand>
        <name>sn-glycerol 3-phosphate</name>
        <dbReference type="ChEBI" id="CHEBI:57597"/>
    </ligand>
</feature>
<evidence type="ECO:0000259" key="18">
    <source>
        <dbReference type="Pfam" id="PF01210"/>
    </source>
</evidence>
<dbReference type="GO" id="GO:0046167">
    <property type="term" value="P:glycerol-3-phosphate biosynthetic process"/>
    <property type="evidence" value="ECO:0007669"/>
    <property type="project" value="UniProtKB-UniRule"/>
</dbReference>
<evidence type="ECO:0000256" key="1">
    <source>
        <dbReference type="ARBA" id="ARBA00011009"/>
    </source>
</evidence>
<feature type="binding site" evidence="16">
    <location>
        <begin position="7"/>
        <end position="12"/>
    </location>
    <ligand>
        <name>NAD(+)</name>
        <dbReference type="ChEBI" id="CHEBI:57540"/>
    </ligand>
</feature>
<evidence type="ECO:0000256" key="14">
    <source>
        <dbReference type="PIRSR" id="PIRSR000114-1"/>
    </source>
</evidence>
<feature type="binding site" evidence="15">
    <location>
        <begin position="255"/>
        <end position="256"/>
    </location>
    <ligand>
        <name>substrate</name>
    </ligand>
</feature>
<evidence type="ECO:0000256" key="2">
    <source>
        <dbReference type="ARBA" id="ARBA00022516"/>
    </source>
</evidence>
<dbReference type="GO" id="GO:0005975">
    <property type="term" value="P:carbohydrate metabolic process"/>
    <property type="evidence" value="ECO:0007669"/>
    <property type="project" value="InterPro"/>
</dbReference>
<feature type="binding site" evidence="13">
    <location>
        <position position="256"/>
    </location>
    <ligand>
        <name>sn-glycerol 3-phosphate</name>
        <dbReference type="ChEBI" id="CHEBI:57597"/>
    </ligand>
</feature>
<feature type="binding site" evidence="13">
    <location>
        <position position="138"/>
    </location>
    <ligand>
        <name>sn-glycerol 3-phosphate</name>
        <dbReference type="ChEBI" id="CHEBI:57597"/>
    </ligand>
</feature>
<keyword evidence="4 13" id="KW-0560">Oxidoreductase</keyword>
<feature type="binding site" evidence="13">
    <location>
        <position position="191"/>
    </location>
    <ligand>
        <name>sn-glycerol 3-phosphate</name>
        <dbReference type="ChEBI" id="CHEBI:57597"/>
    </ligand>
</feature>
<dbReference type="Pfam" id="PF01210">
    <property type="entry name" value="NAD_Gly3P_dh_N"/>
    <property type="match status" value="1"/>
</dbReference>
<dbReference type="UniPathway" id="UPA00940"/>
<dbReference type="GO" id="GO:0008654">
    <property type="term" value="P:phospholipid biosynthetic process"/>
    <property type="evidence" value="ECO:0007669"/>
    <property type="project" value="UniProtKB-KW"/>
</dbReference>
<dbReference type="GO" id="GO:0006650">
    <property type="term" value="P:glycerophospholipid metabolic process"/>
    <property type="evidence" value="ECO:0007669"/>
    <property type="project" value="UniProtKB-UniRule"/>
</dbReference>